<dbReference type="EMBL" id="GBXM01096747">
    <property type="protein sequence ID" value="JAH11830.1"/>
    <property type="molecule type" value="Transcribed_RNA"/>
</dbReference>
<protein>
    <submittedName>
        <fullName evidence="1">Uncharacterized protein</fullName>
    </submittedName>
</protein>
<reference evidence="1" key="2">
    <citation type="journal article" date="2015" name="Fish Shellfish Immunol.">
        <title>Early steps in the European eel (Anguilla anguilla)-Vibrio vulnificus interaction in the gills: Role of the RtxA13 toxin.</title>
        <authorList>
            <person name="Callol A."/>
            <person name="Pajuelo D."/>
            <person name="Ebbesson L."/>
            <person name="Teles M."/>
            <person name="MacKenzie S."/>
            <person name="Amaro C."/>
        </authorList>
    </citation>
    <scope>NUCLEOTIDE SEQUENCE</scope>
</reference>
<name>A0A0E9Q681_ANGAN</name>
<organism evidence="1">
    <name type="scientific">Anguilla anguilla</name>
    <name type="common">European freshwater eel</name>
    <name type="synonym">Muraena anguilla</name>
    <dbReference type="NCBI Taxonomy" id="7936"/>
    <lineage>
        <taxon>Eukaryota</taxon>
        <taxon>Metazoa</taxon>
        <taxon>Chordata</taxon>
        <taxon>Craniata</taxon>
        <taxon>Vertebrata</taxon>
        <taxon>Euteleostomi</taxon>
        <taxon>Actinopterygii</taxon>
        <taxon>Neopterygii</taxon>
        <taxon>Teleostei</taxon>
        <taxon>Anguilliformes</taxon>
        <taxon>Anguillidae</taxon>
        <taxon>Anguilla</taxon>
    </lineage>
</organism>
<sequence length="14" mass="1683">MWLKVQLVHINSQS</sequence>
<proteinExistence type="predicted"/>
<accession>A0A0E9Q681</accession>
<reference evidence="1" key="1">
    <citation type="submission" date="2014-11" db="EMBL/GenBank/DDBJ databases">
        <authorList>
            <person name="Amaro Gonzalez C."/>
        </authorList>
    </citation>
    <scope>NUCLEOTIDE SEQUENCE</scope>
</reference>
<evidence type="ECO:0000313" key="1">
    <source>
        <dbReference type="EMBL" id="JAH11830.1"/>
    </source>
</evidence>